<organism evidence="4 5">
    <name type="scientific">Plectus sambesii</name>
    <dbReference type="NCBI Taxonomy" id="2011161"/>
    <lineage>
        <taxon>Eukaryota</taxon>
        <taxon>Metazoa</taxon>
        <taxon>Ecdysozoa</taxon>
        <taxon>Nematoda</taxon>
        <taxon>Chromadorea</taxon>
        <taxon>Plectida</taxon>
        <taxon>Plectina</taxon>
        <taxon>Plectoidea</taxon>
        <taxon>Plectidae</taxon>
        <taxon>Plectus</taxon>
    </lineage>
</organism>
<protein>
    <recommendedName>
        <fullName evidence="1">RNA-directed DNA polymerase</fullName>
        <ecNumber evidence="1">2.7.7.49</ecNumber>
    </recommendedName>
</protein>
<proteinExistence type="predicted"/>
<dbReference type="FunFam" id="3.30.70.270:FF:000020">
    <property type="entry name" value="Transposon Tf2-6 polyprotein-like Protein"/>
    <property type="match status" value="1"/>
</dbReference>
<keyword evidence="4" id="KW-1185">Reference proteome</keyword>
<name>A0A914WN26_9BILA</name>
<dbReference type="PANTHER" id="PTHR37984:SF5">
    <property type="entry name" value="PROTEIN NYNRIN-LIKE"/>
    <property type="match status" value="1"/>
</dbReference>
<dbReference type="WBParaSite" id="PSAMB.scaffold4642size13990.g24832.t1">
    <property type="protein sequence ID" value="PSAMB.scaffold4642size13990.g24832.t1"/>
    <property type="gene ID" value="PSAMB.scaffold4642size13990.g24832"/>
</dbReference>
<sequence length="98" mass="10893">MPPPKNVSQVRSFLGMVNHYAKFVPSLSRRLSPLHELLKKGENDKPVKFEWAPACQRAFTEVKKDLVSPLMLTHYNLQLPIILAADASMAGIGAVISH</sequence>
<keyword evidence="2" id="KW-0511">Multifunctional enzyme</keyword>
<evidence type="ECO:0000259" key="3">
    <source>
        <dbReference type="Pfam" id="PF17919"/>
    </source>
</evidence>
<evidence type="ECO:0000256" key="2">
    <source>
        <dbReference type="ARBA" id="ARBA00023268"/>
    </source>
</evidence>
<reference evidence="5" key="1">
    <citation type="submission" date="2022-11" db="UniProtKB">
        <authorList>
            <consortium name="WormBaseParasite"/>
        </authorList>
    </citation>
    <scope>IDENTIFICATION</scope>
</reference>
<feature type="domain" description="Reverse transcriptase/retrotransposon-derived protein RNase H-like" evidence="3">
    <location>
        <begin position="51"/>
        <end position="97"/>
    </location>
</feature>
<accession>A0A914WN26</accession>
<dbReference type="SUPFAM" id="SSF56672">
    <property type="entry name" value="DNA/RNA polymerases"/>
    <property type="match status" value="1"/>
</dbReference>
<dbReference type="EC" id="2.7.7.49" evidence="1"/>
<dbReference type="Proteomes" id="UP000887566">
    <property type="component" value="Unplaced"/>
</dbReference>
<evidence type="ECO:0000313" key="5">
    <source>
        <dbReference type="WBParaSite" id="PSAMB.scaffold4642size13990.g24832.t1"/>
    </source>
</evidence>
<evidence type="ECO:0000313" key="4">
    <source>
        <dbReference type="Proteomes" id="UP000887566"/>
    </source>
</evidence>
<dbReference type="InterPro" id="IPR043502">
    <property type="entry name" value="DNA/RNA_pol_sf"/>
</dbReference>
<dbReference type="Gene3D" id="3.30.70.270">
    <property type="match status" value="1"/>
</dbReference>
<dbReference type="InterPro" id="IPR043128">
    <property type="entry name" value="Rev_trsase/Diguanyl_cyclase"/>
</dbReference>
<dbReference type="Pfam" id="PF17919">
    <property type="entry name" value="RT_RNaseH_2"/>
    <property type="match status" value="1"/>
</dbReference>
<dbReference type="InterPro" id="IPR041577">
    <property type="entry name" value="RT_RNaseH_2"/>
</dbReference>
<dbReference type="PANTHER" id="PTHR37984">
    <property type="entry name" value="PROTEIN CBG26694"/>
    <property type="match status" value="1"/>
</dbReference>
<dbReference type="GO" id="GO:0003964">
    <property type="term" value="F:RNA-directed DNA polymerase activity"/>
    <property type="evidence" value="ECO:0007669"/>
    <property type="project" value="UniProtKB-EC"/>
</dbReference>
<dbReference type="InterPro" id="IPR050951">
    <property type="entry name" value="Retrovirus_Pol_polyprotein"/>
</dbReference>
<evidence type="ECO:0000256" key="1">
    <source>
        <dbReference type="ARBA" id="ARBA00012493"/>
    </source>
</evidence>
<dbReference type="AlphaFoldDB" id="A0A914WN26"/>